<gene>
    <name evidence="1" type="ORF">ILYODFUR_030712</name>
</gene>
<comment type="caution">
    <text evidence="1">The sequence shown here is derived from an EMBL/GenBank/DDBJ whole genome shotgun (WGS) entry which is preliminary data.</text>
</comment>
<reference evidence="1 2" key="1">
    <citation type="submission" date="2021-06" db="EMBL/GenBank/DDBJ databases">
        <authorList>
            <person name="Palmer J.M."/>
        </authorList>
    </citation>
    <scope>NUCLEOTIDE SEQUENCE [LARGE SCALE GENOMIC DNA]</scope>
    <source>
        <strain evidence="2">if_2019</strain>
        <tissue evidence="1">Muscle</tissue>
    </source>
</reference>
<evidence type="ECO:0000313" key="2">
    <source>
        <dbReference type="Proteomes" id="UP001482620"/>
    </source>
</evidence>
<accession>A0ABV0UXS5</accession>
<name>A0ABV0UXS5_9TELE</name>
<protein>
    <submittedName>
        <fullName evidence="1">Uncharacterized protein</fullName>
    </submittedName>
</protein>
<dbReference type="EMBL" id="JAHRIQ010085717">
    <property type="protein sequence ID" value="MEQ2249566.1"/>
    <property type="molecule type" value="Genomic_DNA"/>
</dbReference>
<evidence type="ECO:0000313" key="1">
    <source>
        <dbReference type="EMBL" id="MEQ2249566.1"/>
    </source>
</evidence>
<dbReference type="Proteomes" id="UP001482620">
    <property type="component" value="Unassembled WGS sequence"/>
</dbReference>
<keyword evidence="2" id="KW-1185">Reference proteome</keyword>
<organism evidence="1 2">
    <name type="scientific">Ilyodon furcidens</name>
    <name type="common">goldbreast splitfin</name>
    <dbReference type="NCBI Taxonomy" id="33524"/>
    <lineage>
        <taxon>Eukaryota</taxon>
        <taxon>Metazoa</taxon>
        <taxon>Chordata</taxon>
        <taxon>Craniata</taxon>
        <taxon>Vertebrata</taxon>
        <taxon>Euteleostomi</taxon>
        <taxon>Actinopterygii</taxon>
        <taxon>Neopterygii</taxon>
        <taxon>Teleostei</taxon>
        <taxon>Neoteleostei</taxon>
        <taxon>Acanthomorphata</taxon>
        <taxon>Ovalentaria</taxon>
        <taxon>Atherinomorphae</taxon>
        <taxon>Cyprinodontiformes</taxon>
        <taxon>Goodeidae</taxon>
        <taxon>Ilyodon</taxon>
    </lineage>
</organism>
<proteinExistence type="predicted"/>
<sequence length="191" mass="21568">MPFAHSHVVSFSDSSHLQQQTSVGNVCRRLCVCVCVLYTLHQEARGLRWNHGATATTHCPPFAAPRPLWPFAPRLAGSPASERHTDTHTHSHRLCKPLLHQSQHTHTQKHKASPPPPPPPALGRSIQLFAFHLTRALEELRFLKKTQYSTPSQGSLFFMCEASLHVHAFVNENVWGRAAEKERIHVHQLKL</sequence>